<protein>
    <submittedName>
        <fullName evidence="1">Uncharacterized protein</fullName>
    </submittedName>
</protein>
<proteinExistence type="predicted"/>
<evidence type="ECO:0000313" key="2">
    <source>
        <dbReference type="Proteomes" id="UP000287171"/>
    </source>
</evidence>
<keyword evidence="2" id="KW-1185">Reference proteome</keyword>
<dbReference type="Gene3D" id="3.30.460.10">
    <property type="entry name" value="Beta Polymerase, domain 2"/>
    <property type="match status" value="1"/>
</dbReference>
<dbReference type="AlphaFoldDB" id="A0A402BIX3"/>
<comment type="caution">
    <text evidence="1">The sequence shown here is derived from an EMBL/GenBank/DDBJ whole genome shotgun (WGS) entry which is preliminary data.</text>
</comment>
<dbReference type="EMBL" id="BIFT01000002">
    <property type="protein sequence ID" value="GCE31323.1"/>
    <property type="molecule type" value="Genomic_DNA"/>
</dbReference>
<dbReference type="Proteomes" id="UP000287171">
    <property type="component" value="Unassembled WGS sequence"/>
</dbReference>
<sequence>MPTTQQLLARLDAIGASLKDTGEALALLGLGSVGADTERLDEYSDLDFFVIARPGVKARYIDNLDWLATLCPLAYVFRNTVDGYKVLFEDGIFCEFAVFVPQELRSIPFMRGRFIWKDAAFDESLTVPQPVDQRTHPIEGTSEWHLGEALTNLYVGLGRVHRGEVLTGTRFIQSYAVDHLLALTKTLVTTQRKDEDPFNMERRYELRYPQVAQYLPDFIQGYEHNLESALAIVEFLTQHFEVAPAILAAIRELCVRR</sequence>
<accession>A0A402BIX3</accession>
<name>A0A402BIX3_9CHLR</name>
<gene>
    <name evidence="1" type="ORF">KDA_68070</name>
</gene>
<dbReference type="OrthoDB" id="383876at2"/>
<organism evidence="1 2">
    <name type="scientific">Dictyobacter alpinus</name>
    <dbReference type="NCBI Taxonomy" id="2014873"/>
    <lineage>
        <taxon>Bacteria</taxon>
        <taxon>Bacillati</taxon>
        <taxon>Chloroflexota</taxon>
        <taxon>Ktedonobacteria</taxon>
        <taxon>Ktedonobacterales</taxon>
        <taxon>Dictyobacteraceae</taxon>
        <taxon>Dictyobacter</taxon>
    </lineage>
</organism>
<reference evidence="2" key="1">
    <citation type="submission" date="2018-12" db="EMBL/GenBank/DDBJ databases">
        <title>Tengunoibacter tsumagoiensis gen. nov., sp. nov., Dictyobacter kobayashii sp. nov., D. alpinus sp. nov., and D. joshuensis sp. nov. and description of Dictyobacteraceae fam. nov. within the order Ktedonobacterales isolated from Tengu-no-mugimeshi.</title>
        <authorList>
            <person name="Wang C.M."/>
            <person name="Zheng Y."/>
            <person name="Sakai Y."/>
            <person name="Toyoda A."/>
            <person name="Minakuchi Y."/>
            <person name="Abe K."/>
            <person name="Yokota A."/>
            <person name="Yabe S."/>
        </authorList>
    </citation>
    <scope>NUCLEOTIDE SEQUENCE [LARGE SCALE GENOMIC DNA]</scope>
    <source>
        <strain evidence="2">Uno16</strain>
    </source>
</reference>
<evidence type="ECO:0000313" key="1">
    <source>
        <dbReference type="EMBL" id="GCE31323.1"/>
    </source>
</evidence>
<dbReference type="SUPFAM" id="SSF81301">
    <property type="entry name" value="Nucleotidyltransferase"/>
    <property type="match status" value="1"/>
</dbReference>
<dbReference type="RefSeq" id="WP_126631302.1">
    <property type="nucleotide sequence ID" value="NZ_BIFT01000002.1"/>
</dbReference>
<dbReference type="InterPro" id="IPR043519">
    <property type="entry name" value="NT_sf"/>
</dbReference>